<dbReference type="EMBL" id="CP006877">
    <property type="protein sequence ID" value="AJD40775.1"/>
    <property type="molecule type" value="Genomic_DNA"/>
</dbReference>
<evidence type="ECO:0000256" key="2">
    <source>
        <dbReference type="ARBA" id="ARBA00022723"/>
    </source>
</evidence>
<keyword evidence="8" id="KW-1185">Reference proteome</keyword>
<evidence type="ECO:0000256" key="4">
    <source>
        <dbReference type="ARBA" id="ARBA00022833"/>
    </source>
</evidence>
<evidence type="ECO:0000256" key="1">
    <source>
        <dbReference type="ARBA" id="ARBA00007749"/>
    </source>
</evidence>
<dbReference type="InterPro" id="IPR036866">
    <property type="entry name" value="RibonucZ/Hydroxyglut_hydro"/>
</dbReference>
<gene>
    <name evidence="7" type="ORF">RGR602_CH01418</name>
</gene>
<dbReference type="HOGENOM" id="CLU_056519_0_0_5"/>
<dbReference type="PANTHER" id="PTHR42978:SF6">
    <property type="entry name" value="QUORUM-QUENCHING LACTONASE YTNP-RELATED"/>
    <property type="match status" value="1"/>
</dbReference>
<sequence>MLTRRGLIKSAAALFAAGTVSGGFTPALAKAPFQPFQAPGFYRMKLGNFELTALSDGTIPLPLPELYTNTDAEDARRALAAAFMGTPTDTSVNAFLVNTGDRLVLIDAGTGAYLDGALGELVANLEAAGYKADQIDDIILTHIHTDHSGGLTIKGKPVFANATVHVNKREHDFWMETPGESRSANVPLSYFVEAHESLGPYAEAGRVRTFADNAGILPGIGSILRAGHTPGHSSIVVESAGAKIVFWGDITHGNVLQFDEPDVAIQFDTDQAEAIRAREAAFADATDGKYLVAGAHIAFPGIGHVRRDATNYEWVPVNYAS</sequence>
<proteinExistence type="inferred from homology"/>
<reference evidence="7 8" key="1">
    <citation type="submission" date="2013-11" db="EMBL/GenBank/DDBJ databases">
        <title>Complete genome sequence of Rhizobium gallicum bv. gallicum R602.</title>
        <authorList>
            <person name="Bustos P."/>
            <person name="Santamaria R.I."/>
            <person name="Lozano L."/>
            <person name="Acosta J.L."/>
            <person name="Ormeno-Orrillo E."/>
            <person name="Rogel M.A."/>
            <person name="Romero D."/>
            <person name="Cevallos M.A."/>
            <person name="Martinez-Romero E."/>
            <person name="Gonzalez V."/>
        </authorList>
    </citation>
    <scope>NUCLEOTIDE SEQUENCE [LARGE SCALE GENOMIC DNA]</scope>
    <source>
        <strain evidence="7 8">R602</strain>
    </source>
</reference>
<dbReference type="KEGG" id="rga:RGR602_CH01418"/>
<accession>A0A0B4X204</accession>
<dbReference type="RefSeq" id="WP_039844523.1">
    <property type="nucleotide sequence ID" value="NZ_CP006877.1"/>
</dbReference>
<dbReference type="InterPro" id="IPR006311">
    <property type="entry name" value="TAT_signal"/>
</dbReference>
<name>A0A0B4X204_9HYPH</name>
<evidence type="ECO:0000256" key="5">
    <source>
        <dbReference type="SAM" id="SignalP"/>
    </source>
</evidence>
<feature type="domain" description="Metallo-beta-lactamase" evidence="6">
    <location>
        <begin position="91"/>
        <end position="296"/>
    </location>
</feature>
<keyword evidence="4" id="KW-0862">Zinc</keyword>
<evidence type="ECO:0000259" key="6">
    <source>
        <dbReference type="SMART" id="SM00849"/>
    </source>
</evidence>
<dbReference type="PROSITE" id="PS51318">
    <property type="entry name" value="TAT"/>
    <property type="match status" value="1"/>
</dbReference>
<protein>
    <submittedName>
        <fullName evidence="7">Metallo-beta-lactamase family hydrolase protein</fullName>
    </submittedName>
</protein>
<keyword evidence="3 7" id="KW-0378">Hydrolase</keyword>
<dbReference type="InterPro" id="IPR001279">
    <property type="entry name" value="Metallo-B-lactamas"/>
</dbReference>
<evidence type="ECO:0000256" key="3">
    <source>
        <dbReference type="ARBA" id="ARBA00022801"/>
    </source>
</evidence>
<dbReference type="GO" id="GO:0046872">
    <property type="term" value="F:metal ion binding"/>
    <property type="evidence" value="ECO:0007669"/>
    <property type="project" value="UniProtKB-KW"/>
</dbReference>
<keyword evidence="2" id="KW-0479">Metal-binding</keyword>
<feature type="signal peptide" evidence="5">
    <location>
        <begin position="1"/>
        <end position="29"/>
    </location>
</feature>
<dbReference type="InterPro" id="IPR051013">
    <property type="entry name" value="MBL_superfamily_lactonases"/>
</dbReference>
<dbReference type="AlphaFoldDB" id="A0A0B4X204"/>
<evidence type="ECO:0000313" key="7">
    <source>
        <dbReference type="EMBL" id="AJD40775.1"/>
    </source>
</evidence>
<dbReference type="CDD" id="cd07720">
    <property type="entry name" value="OPHC2-like_MBL-fold"/>
    <property type="match status" value="1"/>
</dbReference>
<organism evidence="7 8">
    <name type="scientific">Rhizobium gallicum bv. gallicum R602sp</name>
    <dbReference type="NCBI Taxonomy" id="1041138"/>
    <lineage>
        <taxon>Bacteria</taxon>
        <taxon>Pseudomonadati</taxon>
        <taxon>Pseudomonadota</taxon>
        <taxon>Alphaproteobacteria</taxon>
        <taxon>Hyphomicrobiales</taxon>
        <taxon>Rhizobiaceae</taxon>
        <taxon>Rhizobium/Agrobacterium group</taxon>
        <taxon>Rhizobium</taxon>
    </lineage>
</organism>
<comment type="similarity">
    <text evidence="1">Belongs to the metallo-beta-lactamase superfamily.</text>
</comment>
<dbReference type="PANTHER" id="PTHR42978">
    <property type="entry name" value="QUORUM-QUENCHING LACTONASE YTNP-RELATED-RELATED"/>
    <property type="match status" value="1"/>
</dbReference>
<dbReference type="SMART" id="SM00849">
    <property type="entry name" value="Lactamase_B"/>
    <property type="match status" value="1"/>
</dbReference>
<dbReference type="SUPFAM" id="SSF56281">
    <property type="entry name" value="Metallo-hydrolase/oxidoreductase"/>
    <property type="match status" value="1"/>
</dbReference>
<feature type="chain" id="PRO_5002097313" evidence="5">
    <location>
        <begin position="30"/>
        <end position="321"/>
    </location>
</feature>
<keyword evidence="5" id="KW-0732">Signal</keyword>
<dbReference type="Gene3D" id="3.60.15.10">
    <property type="entry name" value="Ribonuclease Z/Hydroxyacylglutathione hydrolase-like"/>
    <property type="match status" value="1"/>
</dbReference>
<dbReference type="Pfam" id="PF00753">
    <property type="entry name" value="Lactamase_B"/>
    <property type="match status" value="1"/>
</dbReference>
<dbReference type="GO" id="GO:0016787">
    <property type="term" value="F:hydrolase activity"/>
    <property type="evidence" value="ECO:0007669"/>
    <property type="project" value="UniProtKB-KW"/>
</dbReference>
<evidence type="ECO:0000313" key="8">
    <source>
        <dbReference type="Proteomes" id="UP000031368"/>
    </source>
</evidence>
<dbReference type="Proteomes" id="UP000031368">
    <property type="component" value="Chromosome"/>
</dbReference>